<keyword evidence="4" id="KW-0249">Electron transport</keyword>
<evidence type="ECO:0000256" key="3">
    <source>
        <dbReference type="ARBA" id="ARBA00022723"/>
    </source>
</evidence>
<evidence type="ECO:0000256" key="1">
    <source>
        <dbReference type="ARBA" id="ARBA00022448"/>
    </source>
</evidence>
<dbReference type="InterPro" id="IPR009056">
    <property type="entry name" value="Cyt_c-like_dom"/>
</dbReference>
<dbReference type="EMBL" id="JBEPSH010000008">
    <property type="protein sequence ID" value="MET4579112.1"/>
    <property type="molecule type" value="Genomic_DNA"/>
</dbReference>
<accession>A0ABV2QDV6</accession>
<evidence type="ECO:0000256" key="7">
    <source>
        <dbReference type="SAM" id="SignalP"/>
    </source>
</evidence>
<dbReference type="RefSeq" id="WP_354446905.1">
    <property type="nucleotide sequence ID" value="NZ_JBEPSH010000008.1"/>
</dbReference>
<keyword evidence="7" id="KW-0732">Signal</keyword>
<evidence type="ECO:0000256" key="2">
    <source>
        <dbReference type="ARBA" id="ARBA00022617"/>
    </source>
</evidence>
<feature type="chain" id="PRO_5046514521" evidence="7">
    <location>
        <begin position="23"/>
        <end position="102"/>
    </location>
</feature>
<protein>
    <submittedName>
        <fullName evidence="9">Sulfide dehydrogenase cytochrome subunit</fullName>
    </submittedName>
</protein>
<sequence length="102" mass="10608">MPVSLPRLAAAALLLAGAVAHAQTDPLQVRSWAAACASCHGTNGQAQPGNEPLAGANKDEMLKKLLDFKSGAKPATIMHQLSKGYSDEQLAAIAAWFAAQKK</sequence>
<keyword evidence="2 6" id="KW-0349">Heme</keyword>
<dbReference type="PANTHER" id="PTHR33751">
    <property type="entry name" value="CBB3-TYPE CYTOCHROME C OXIDASE SUBUNIT FIXP"/>
    <property type="match status" value="1"/>
</dbReference>
<evidence type="ECO:0000313" key="10">
    <source>
        <dbReference type="Proteomes" id="UP001549320"/>
    </source>
</evidence>
<feature type="signal peptide" evidence="7">
    <location>
        <begin position="1"/>
        <end position="22"/>
    </location>
</feature>
<evidence type="ECO:0000259" key="8">
    <source>
        <dbReference type="PROSITE" id="PS51007"/>
    </source>
</evidence>
<keyword evidence="5 6" id="KW-0408">Iron</keyword>
<dbReference type="InterPro" id="IPR050597">
    <property type="entry name" value="Cytochrome_c_Oxidase_Subunit"/>
</dbReference>
<comment type="caution">
    <text evidence="9">The sequence shown here is derived from an EMBL/GenBank/DDBJ whole genome shotgun (WGS) entry which is preliminary data.</text>
</comment>
<evidence type="ECO:0000313" key="9">
    <source>
        <dbReference type="EMBL" id="MET4579112.1"/>
    </source>
</evidence>
<dbReference type="SUPFAM" id="SSF46626">
    <property type="entry name" value="Cytochrome c"/>
    <property type="match status" value="1"/>
</dbReference>
<keyword evidence="10" id="KW-1185">Reference proteome</keyword>
<dbReference type="Proteomes" id="UP001549320">
    <property type="component" value="Unassembled WGS sequence"/>
</dbReference>
<dbReference type="PROSITE" id="PS51007">
    <property type="entry name" value="CYTC"/>
    <property type="match status" value="1"/>
</dbReference>
<keyword evidence="1" id="KW-0813">Transport</keyword>
<proteinExistence type="predicted"/>
<dbReference type="Pfam" id="PF13442">
    <property type="entry name" value="Cytochrome_CBB3"/>
    <property type="match status" value="1"/>
</dbReference>
<dbReference type="PANTHER" id="PTHR33751:SF9">
    <property type="entry name" value="CYTOCHROME C4"/>
    <property type="match status" value="1"/>
</dbReference>
<dbReference type="InterPro" id="IPR036909">
    <property type="entry name" value="Cyt_c-like_dom_sf"/>
</dbReference>
<name>A0ABV2QDV6_9BURK</name>
<evidence type="ECO:0000256" key="6">
    <source>
        <dbReference type="PROSITE-ProRule" id="PRU00433"/>
    </source>
</evidence>
<feature type="domain" description="Cytochrome c" evidence="8">
    <location>
        <begin position="12"/>
        <end position="101"/>
    </location>
</feature>
<dbReference type="Gene3D" id="1.10.760.10">
    <property type="entry name" value="Cytochrome c-like domain"/>
    <property type="match status" value="1"/>
</dbReference>
<evidence type="ECO:0000256" key="4">
    <source>
        <dbReference type="ARBA" id="ARBA00022982"/>
    </source>
</evidence>
<gene>
    <name evidence="9" type="ORF">ABIE13_004235</name>
</gene>
<reference evidence="9 10" key="1">
    <citation type="submission" date="2024-06" db="EMBL/GenBank/DDBJ databases">
        <title>Sorghum-associated microbial communities from plants grown in Nebraska, USA.</title>
        <authorList>
            <person name="Schachtman D."/>
        </authorList>
    </citation>
    <scope>NUCLEOTIDE SEQUENCE [LARGE SCALE GENOMIC DNA]</scope>
    <source>
        <strain evidence="9 10">2709</strain>
    </source>
</reference>
<evidence type="ECO:0000256" key="5">
    <source>
        <dbReference type="ARBA" id="ARBA00023004"/>
    </source>
</evidence>
<organism evidence="9 10">
    <name type="scientific">Ottowia thiooxydans</name>
    <dbReference type="NCBI Taxonomy" id="219182"/>
    <lineage>
        <taxon>Bacteria</taxon>
        <taxon>Pseudomonadati</taxon>
        <taxon>Pseudomonadota</taxon>
        <taxon>Betaproteobacteria</taxon>
        <taxon>Burkholderiales</taxon>
        <taxon>Comamonadaceae</taxon>
        <taxon>Ottowia</taxon>
    </lineage>
</organism>
<keyword evidence="3 6" id="KW-0479">Metal-binding</keyword>